<dbReference type="HOGENOM" id="CLU_010920_1_4_1"/>
<evidence type="ECO:0000256" key="1">
    <source>
        <dbReference type="ARBA" id="ARBA00004141"/>
    </source>
</evidence>
<dbReference type="InParanoid" id="H2XNE8"/>
<comment type="similarity">
    <text evidence="13">Belongs to the ligand-gated ion channel (TC 1.A.9) family.</text>
</comment>
<dbReference type="GO" id="GO:0005230">
    <property type="term" value="F:extracellular ligand-gated monoatomic ion channel activity"/>
    <property type="evidence" value="ECO:0007669"/>
    <property type="project" value="InterPro"/>
</dbReference>
<dbReference type="AlphaFoldDB" id="H2XNE8"/>
<evidence type="ECO:0000256" key="12">
    <source>
        <dbReference type="ARBA" id="ARBA00023303"/>
    </source>
</evidence>
<sequence length="385" mass="44545">QDLTFTLCMHETWTDTRLKFISNSDDNSIVLPSRLISKLWVPDLYIVGSKSSFIHKTTVDNLVLRLFNDGSIFYNVKITTTVACQMNLYNFPLDMENCSLTFQSLGYTSDEVNLEWMGTLPSQKLTVTLVSFDYLYSYILFKYISSHDGKRMRSQLKVSFELKRYLLSVFFQSYFPALIMVVLAGLGMWIDPRSVPARVALGVTSVLTISTIITGLKASLPKVSYLTAMDIYLWVCFLFVFSTVLEFCCLNFIMTERDRFIFFRNIQKSSRASYLSEHFHRYQHHKLSDDVAIIFRSLPSLGDGQEDTKSTSTDLTPKHPKGLKMQVPSSLQRINPRKCLPSDAESLDVFFRVGYFYSFLVFNGIYWGYYYKRIFRHSSCLQGYE</sequence>
<feature type="transmembrane region" description="Helical" evidence="13">
    <location>
        <begin position="196"/>
        <end position="219"/>
    </location>
</feature>
<reference evidence="17" key="4">
    <citation type="submission" date="2025-09" db="UniProtKB">
        <authorList>
            <consortium name="Ensembl"/>
        </authorList>
    </citation>
    <scope>IDENTIFICATION</scope>
</reference>
<keyword evidence="9 13" id="KW-0472">Membrane</keyword>
<dbReference type="OMA" id="HWQGREI"/>
<keyword evidence="12 13" id="KW-0407">Ion channel</keyword>
<evidence type="ECO:0000256" key="11">
    <source>
        <dbReference type="ARBA" id="ARBA00023214"/>
    </source>
</evidence>
<dbReference type="Gene3D" id="2.70.170.10">
    <property type="entry name" value="Neurotransmitter-gated ion-channel ligand-binding domain"/>
    <property type="match status" value="1"/>
</dbReference>
<dbReference type="InterPro" id="IPR006028">
    <property type="entry name" value="GABAA/Glycine_rcpt"/>
</dbReference>
<keyword evidence="3 13" id="KW-0813">Transport</keyword>
<name>H2XNE8_CIOIN</name>
<proteinExistence type="inferred from homology"/>
<dbReference type="STRING" id="7719.ENSCINP00000031181"/>
<dbReference type="GO" id="GO:1902711">
    <property type="term" value="C:GABA-A receptor complex"/>
    <property type="evidence" value="ECO:0000318"/>
    <property type="project" value="GO_Central"/>
</dbReference>
<dbReference type="InterPro" id="IPR006029">
    <property type="entry name" value="Neurotrans-gated_channel_TM"/>
</dbReference>
<organism evidence="17 18">
    <name type="scientific">Ciona intestinalis</name>
    <name type="common">Transparent sea squirt</name>
    <name type="synonym">Ascidia intestinalis</name>
    <dbReference type="NCBI Taxonomy" id="7719"/>
    <lineage>
        <taxon>Eukaryota</taxon>
        <taxon>Metazoa</taxon>
        <taxon>Chordata</taxon>
        <taxon>Tunicata</taxon>
        <taxon>Ascidiacea</taxon>
        <taxon>Phlebobranchia</taxon>
        <taxon>Cionidae</taxon>
        <taxon>Ciona</taxon>
    </lineage>
</organism>
<reference evidence="17" key="3">
    <citation type="submission" date="2025-08" db="UniProtKB">
        <authorList>
            <consortium name="Ensembl"/>
        </authorList>
    </citation>
    <scope>IDENTIFICATION</scope>
</reference>
<feature type="region of interest" description="Disordered" evidence="14">
    <location>
        <begin position="303"/>
        <end position="323"/>
    </location>
</feature>
<dbReference type="GO" id="GO:0005254">
    <property type="term" value="F:chloride channel activity"/>
    <property type="evidence" value="ECO:0007669"/>
    <property type="project" value="UniProtKB-KW"/>
</dbReference>
<evidence type="ECO:0000256" key="14">
    <source>
        <dbReference type="SAM" id="MobiDB-lite"/>
    </source>
</evidence>
<keyword evidence="7 13" id="KW-1133">Transmembrane helix</keyword>
<comment type="subcellular location">
    <subcellularLocation>
        <location evidence="2">Cell membrane</location>
    </subcellularLocation>
    <subcellularLocation>
        <location evidence="1">Membrane</location>
        <topology evidence="1">Multi-pass membrane protein</topology>
    </subcellularLocation>
</comment>
<dbReference type="EMBL" id="EAAA01000384">
    <property type="status" value="NOT_ANNOTATED_CDS"/>
    <property type="molecule type" value="Genomic_DNA"/>
</dbReference>
<evidence type="ECO:0000256" key="4">
    <source>
        <dbReference type="ARBA" id="ARBA00022475"/>
    </source>
</evidence>
<dbReference type="InterPro" id="IPR036719">
    <property type="entry name" value="Neuro-gated_channel_TM_sf"/>
</dbReference>
<dbReference type="Pfam" id="PF02932">
    <property type="entry name" value="Neur_chan_memb"/>
    <property type="match status" value="1"/>
</dbReference>
<feature type="domain" description="Neurotransmitter-gated ion-channel transmembrane" evidence="16">
    <location>
        <begin position="174"/>
        <end position="255"/>
    </location>
</feature>
<evidence type="ECO:0000256" key="10">
    <source>
        <dbReference type="ARBA" id="ARBA00023173"/>
    </source>
</evidence>
<feature type="transmembrane region" description="Helical" evidence="13">
    <location>
        <begin position="349"/>
        <end position="369"/>
    </location>
</feature>
<dbReference type="Gene3D" id="1.20.58.390">
    <property type="entry name" value="Neurotransmitter-gated ion-channel transmembrane domain"/>
    <property type="match status" value="1"/>
</dbReference>
<dbReference type="GO" id="GO:0051932">
    <property type="term" value="P:synaptic transmission, GABAergic"/>
    <property type="evidence" value="ECO:0000318"/>
    <property type="project" value="GO_Central"/>
</dbReference>
<evidence type="ECO:0000256" key="7">
    <source>
        <dbReference type="ARBA" id="ARBA00022989"/>
    </source>
</evidence>
<feature type="transmembrane region" description="Helical" evidence="13">
    <location>
        <begin position="231"/>
        <end position="254"/>
    </location>
</feature>
<dbReference type="GeneTree" id="ENSGT00940000166778"/>
<evidence type="ECO:0000256" key="9">
    <source>
        <dbReference type="ARBA" id="ARBA00023136"/>
    </source>
</evidence>
<evidence type="ECO:0000256" key="5">
    <source>
        <dbReference type="ARBA" id="ARBA00022692"/>
    </source>
</evidence>
<keyword evidence="18" id="KW-1185">Reference proteome</keyword>
<dbReference type="CDD" id="cd19049">
    <property type="entry name" value="LGIC_TM_anion"/>
    <property type="match status" value="1"/>
</dbReference>
<feature type="transmembrane region" description="Helical" evidence="13">
    <location>
        <begin position="165"/>
        <end position="190"/>
    </location>
</feature>
<dbReference type="InterPro" id="IPR006202">
    <property type="entry name" value="Neur_chan_lig-bd"/>
</dbReference>
<dbReference type="GO" id="GO:1902476">
    <property type="term" value="P:chloride transmembrane transport"/>
    <property type="evidence" value="ECO:0000318"/>
    <property type="project" value="GO_Central"/>
</dbReference>
<dbReference type="InterPro" id="IPR038050">
    <property type="entry name" value="Neuro_actylchol_rec"/>
</dbReference>
<accession>H2XNE8</accession>
<protein>
    <submittedName>
        <fullName evidence="17">Uncharacterized protein</fullName>
    </submittedName>
</protein>
<evidence type="ECO:0000259" key="16">
    <source>
        <dbReference type="Pfam" id="PF02932"/>
    </source>
</evidence>
<reference evidence="18" key="1">
    <citation type="journal article" date="2002" name="Science">
        <title>The draft genome of Ciona intestinalis: insights into chordate and vertebrate origins.</title>
        <authorList>
            <person name="Dehal P."/>
            <person name="Satou Y."/>
            <person name="Campbell R.K."/>
            <person name="Chapman J."/>
            <person name="Degnan B."/>
            <person name="De Tomaso A."/>
            <person name="Davidson B."/>
            <person name="Di Gregorio A."/>
            <person name="Gelpke M."/>
            <person name="Goodstein D.M."/>
            <person name="Harafuji N."/>
            <person name="Hastings K.E."/>
            <person name="Ho I."/>
            <person name="Hotta K."/>
            <person name="Huang W."/>
            <person name="Kawashima T."/>
            <person name="Lemaire P."/>
            <person name="Martinez D."/>
            <person name="Meinertzhagen I.A."/>
            <person name="Necula S."/>
            <person name="Nonaka M."/>
            <person name="Putnam N."/>
            <person name="Rash S."/>
            <person name="Saiga H."/>
            <person name="Satake M."/>
            <person name="Terry A."/>
            <person name="Yamada L."/>
            <person name="Wang H.G."/>
            <person name="Awazu S."/>
            <person name="Azumi K."/>
            <person name="Boore J."/>
            <person name="Branno M."/>
            <person name="Chin-Bow S."/>
            <person name="DeSantis R."/>
            <person name="Doyle S."/>
            <person name="Francino P."/>
            <person name="Keys D.N."/>
            <person name="Haga S."/>
            <person name="Hayashi H."/>
            <person name="Hino K."/>
            <person name="Imai K.S."/>
            <person name="Inaba K."/>
            <person name="Kano S."/>
            <person name="Kobayashi K."/>
            <person name="Kobayashi M."/>
            <person name="Lee B.I."/>
            <person name="Makabe K.W."/>
            <person name="Manohar C."/>
            <person name="Matassi G."/>
            <person name="Medina M."/>
            <person name="Mochizuki Y."/>
            <person name="Mount S."/>
            <person name="Morishita T."/>
            <person name="Miura S."/>
            <person name="Nakayama A."/>
            <person name="Nishizaka S."/>
            <person name="Nomoto H."/>
            <person name="Ohta F."/>
            <person name="Oishi K."/>
            <person name="Rigoutsos I."/>
            <person name="Sano M."/>
            <person name="Sasaki A."/>
            <person name="Sasakura Y."/>
            <person name="Shoguchi E."/>
            <person name="Shin-i T."/>
            <person name="Spagnuolo A."/>
            <person name="Stainier D."/>
            <person name="Suzuki M.M."/>
            <person name="Tassy O."/>
            <person name="Takatori N."/>
            <person name="Tokuoka M."/>
            <person name="Yagi K."/>
            <person name="Yoshizaki F."/>
            <person name="Wada S."/>
            <person name="Zhang C."/>
            <person name="Hyatt P.D."/>
            <person name="Larimer F."/>
            <person name="Detter C."/>
            <person name="Doggett N."/>
            <person name="Glavina T."/>
            <person name="Hawkins T."/>
            <person name="Richardson P."/>
            <person name="Lucas S."/>
            <person name="Kohara Y."/>
            <person name="Levine M."/>
            <person name="Satoh N."/>
            <person name="Rokhsar D.S."/>
        </authorList>
    </citation>
    <scope>NUCLEOTIDE SEQUENCE [LARGE SCALE GENOMIC DNA]</scope>
</reference>
<dbReference type="SUPFAM" id="SSF63712">
    <property type="entry name" value="Nicotinic receptor ligand binding domain-like"/>
    <property type="match status" value="1"/>
</dbReference>
<dbReference type="Pfam" id="PF02931">
    <property type="entry name" value="Neur_chan_LBD"/>
    <property type="match status" value="1"/>
</dbReference>
<dbReference type="GO" id="GO:0004890">
    <property type="term" value="F:GABA-A receptor activity"/>
    <property type="evidence" value="ECO:0000318"/>
    <property type="project" value="GO_Central"/>
</dbReference>
<keyword evidence="5 13" id="KW-0812">Transmembrane</keyword>
<dbReference type="PROSITE" id="PS00236">
    <property type="entry name" value="NEUROTR_ION_CHANNEL"/>
    <property type="match status" value="1"/>
</dbReference>
<feature type="domain" description="Neurotransmitter-gated ion-channel ligand-binding" evidence="15">
    <location>
        <begin position="1"/>
        <end position="164"/>
    </location>
</feature>
<dbReference type="GO" id="GO:0045202">
    <property type="term" value="C:synapse"/>
    <property type="evidence" value="ECO:0007669"/>
    <property type="project" value="GOC"/>
</dbReference>
<keyword evidence="6" id="KW-0732">Signal</keyword>
<dbReference type="InterPro" id="IPR018000">
    <property type="entry name" value="Neurotransmitter_ion_chnl_CS"/>
</dbReference>
<dbReference type="InterPro" id="IPR036734">
    <property type="entry name" value="Neur_chan_lig-bd_sf"/>
</dbReference>
<dbReference type="PRINTS" id="PR00252">
    <property type="entry name" value="NRIONCHANNEL"/>
</dbReference>
<evidence type="ECO:0000256" key="8">
    <source>
        <dbReference type="ARBA" id="ARBA00023065"/>
    </source>
</evidence>
<keyword evidence="10" id="KW-0869">Chloride channel</keyword>
<dbReference type="InterPro" id="IPR006201">
    <property type="entry name" value="Neur_channel"/>
</dbReference>
<evidence type="ECO:0000256" key="13">
    <source>
        <dbReference type="RuleBase" id="RU000687"/>
    </source>
</evidence>
<evidence type="ECO:0000256" key="2">
    <source>
        <dbReference type="ARBA" id="ARBA00004236"/>
    </source>
</evidence>
<dbReference type="GO" id="GO:0034707">
    <property type="term" value="C:chloride channel complex"/>
    <property type="evidence" value="ECO:0007669"/>
    <property type="project" value="UniProtKB-KW"/>
</dbReference>
<dbReference type="Proteomes" id="UP000008144">
    <property type="component" value="Chromosome 1"/>
</dbReference>
<dbReference type="GO" id="GO:0005886">
    <property type="term" value="C:plasma membrane"/>
    <property type="evidence" value="ECO:0007669"/>
    <property type="project" value="UniProtKB-SubCell"/>
</dbReference>
<dbReference type="Ensembl" id="ENSCINT00000035189.1">
    <property type="protein sequence ID" value="ENSCINP00000031181.1"/>
    <property type="gene ID" value="ENSCING00000021049.1"/>
</dbReference>
<keyword evidence="8 13" id="KW-0406">Ion transport</keyword>
<evidence type="ECO:0000313" key="17">
    <source>
        <dbReference type="Ensembl" id="ENSCINP00000031181.1"/>
    </source>
</evidence>
<keyword evidence="4" id="KW-1003">Cell membrane</keyword>
<keyword evidence="11" id="KW-0868">Chloride</keyword>
<evidence type="ECO:0000256" key="3">
    <source>
        <dbReference type="ARBA" id="ARBA00022448"/>
    </source>
</evidence>
<evidence type="ECO:0000313" key="18">
    <source>
        <dbReference type="Proteomes" id="UP000008144"/>
    </source>
</evidence>
<dbReference type="PANTHER" id="PTHR18945">
    <property type="entry name" value="NEUROTRANSMITTER GATED ION CHANNEL"/>
    <property type="match status" value="1"/>
</dbReference>
<evidence type="ECO:0000259" key="15">
    <source>
        <dbReference type="Pfam" id="PF02931"/>
    </source>
</evidence>
<evidence type="ECO:0000256" key="6">
    <source>
        <dbReference type="ARBA" id="ARBA00022729"/>
    </source>
</evidence>
<dbReference type="PRINTS" id="PR00253">
    <property type="entry name" value="GABAARECEPTR"/>
</dbReference>
<reference evidence="17" key="2">
    <citation type="journal article" date="2008" name="Genome Biol.">
        <title>Improved genome assembly and evidence-based global gene model set for the chordate Ciona intestinalis: new insight into intron and operon populations.</title>
        <authorList>
            <person name="Satou Y."/>
            <person name="Mineta K."/>
            <person name="Ogasawara M."/>
            <person name="Sasakura Y."/>
            <person name="Shoguchi E."/>
            <person name="Ueno K."/>
            <person name="Yamada L."/>
            <person name="Matsumoto J."/>
            <person name="Wasserscheid J."/>
            <person name="Dewar K."/>
            <person name="Wiley G.B."/>
            <person name="Macmil S.L."/>
            <person name="Roe B.A."/>
            <person name="Zeller R.W."/>
            <person name="Hastings K.E."/>
            <person name="Lemaire P."/>
            <person name="Lindquist E."/>
            <person name="Endo T."/>
            <person name="Hotta K."/>
            <person name="Inaba K."/>
        </authorList>
    </citation>
    <scope>NUCLEOTIDE SEQUENCE [LARGE SCALE GENOMIC DNA]</scope>
    <source>
        <strain evidence="17">wild type</strain>
    </source>
</reference>
<dbReference type="SUPFAM" id="SSF90112">
    <property type="entry name" value="Neurotransmitter-gated ion-channel transmembrane pore"/>
    <property type="match status" value="1"/>
</dbReference>